<keyword evidence="2" id="KW-1185">Reference proteome</keyword>
<gene>
    <name evidence="1" type="ORF">VNO80_11960</name>
</gene>
<dbReference type="Proteomes" id="UP001374584">
    <property type="component" value="Unassembled WGS sequence"/>
</dbReference>
<reference evidence="1 2" key="1">
    <citation type="submission" date="2024-01" db="EMBL/GenBank/DDBJ databases">
        <title>The genomes of 5 underutilized Papilionoideae crops provide insights into root nodulation and disease resistanc.</title>
        <authorList>
            <person name="Jiang F."/>
        </authorList>
    </citation>
    <scope>NUCLEOTIDE SEQUENCE [LARGE SCALE GENOMIC DNA]</scope>
    <source>
        <strain evidence="1">JINMINGXINNONG_FW02</strain>
        <tissue evidence="1">Leaves</tissue>
    </source>
</reference>
<accession>A0AAN9NBC8</accession>
<comment type="caution">
    <text evidence="1">The sequence shown here is derived from an EMBL/GenBank/DDBJ whole genome shotgun (WGS) entry which is preliminary data.</text>
</comment>
<evidence type="ECO:0000313" key="2">
    <source>
        <dbReference type="Proteomes" id="UP001374584"/>
    </source>
</evidence>
<evidence type="ECO:0000313" key="1">
    <source>
        <dbReference type="EMBL" id="KAK7369912.1"/>
    </source>
</evidence>
<sequence length="92" mass="10227">MKFHPALDPEHAATTQYRLKNHARVVKHVKEKGYYPFKKKKGMVAEIELACRSIELVTSSSSNTAKGSLLTGSMVFTLDMRSLHGCDAAITF</sequence>
<protein>
    <submittedName>
        <fullName evidence="1">Uncharacterized protein</fullName>
    </submittedName>
</protein>
<dbReference type="AlphaFoldDB" id="A0AAN9NBC8"/>
<organism evidence="1 2">
    <name type="scientific">Phaseolus coccineus</name>
    <name type="common">Scarlet runner bean</name>
    <name type="synonym">Phaseolus multiflorus</name>
    <dbReference type="NCBI Taxonomy" id="3886"/>
    <lineage>
        <taxon>Eukaryota</taxon>
        <taxon>Viridiplantae</taxon>
        <taxon>Streptophyta</taxon>
        <taxon>Embryophyta</taxon>
        <taxon>Tracheophyta</taxon>
        <taxon>Spermatophyta</taxon>
        <taxon>Magnoliopsida</taxon>
        <taxon>eudicotyledons</taxon>
        <taxon>Gunneridae</taxon>
        <taxon>Pentapetalae</taxon>
        <taxon>rosids</taxon>
        <taxon>fabids</taxon>
        <taxon>Fabales</taxon>
        <taxon>Fabaceae</taxon>
        <taxon>Papilionoideae</taxon>
        <taxon>50 kb inversion clade</taxon>
        <taxon>NPAAA clade</taxon>
        <taxon>indigoferoid/millettioid clade</taxon>
        <taxon>Phaseoleae</taxon>
        <taxon>Phaseolus</taxon>
    </lineage>
</organism>
<proteinExistence type="predicted"/>
<dbReference type="EMBL" id="JAYMYR010000004">
    <property type="protein sequence ID" value="KAK7369912.1"/>
    <property type="molecule type" value="Genomic_DNA"/>
</dbReference>
<name>A0AAN9NBC8_PHACN</name>